<keyword evidence="3" id="KW-1185">Reference proteome</keyword>
<feature type="transmembrane region" description="Helical" evidence="1">
    <location>
        <begin position="99"/>
        <end position="117"/>
    </location>
</feature>
<dbReference type="AlphaFoldDB" id="A0A562QXB4"/>
<name>A0A562QXB4_9BURK</name>
<protein>
    <submittedName>
        <fullName evidence="2">Putative secreted protein with PEP-CTERM sorting signal</fullName>
    </submittedName>
</protein>
<keyword evidence="1" id="KW-0472">Membrane</keyword>
<proteinExistence type="predicted"/>
<keyword evidence="1" id="KW-1133">Transmembrane helix</keyword>
<reference evidence="2 3" key="1">
    <citation type="journal article" date="2015" name="Stand. Genomic Sci.">
        <title>Genomic Encyclopedia of Bacterial and Archaeal Type Strains, Phase III: the genomes of soil and plant-associated and newly described type strains.</title>
        <authorList>
            <person name="Whitman W.B."/>
            <person name="Woyke T."/>
            <person name="Klenk H.P."/>
            <person name="Zhou Y."/>
            <person name="Lilburn T.G."/>
            <person name="Beck B.J."/>
            <person name="De Vos P."/>
            <person name="Vandamme P."/>
            <person name="Eisen J.A."/>
            <person name="Garrity G."/>
            <person name="Hugenholtz P."/>
            <person name="Kyrpides N.C."/>
        </authorList>
    </citation>
    <scope>NUCLEOTIDE SEQUENCE [LARGE SCALE GENOMIC DNA]</scope>
    <source>
        <strain evidence="2 3">CGMCC 1.10822</strain>
    </source>
</reference>
<gene>
    <name evidence="2" type="ORF">IP91_04539</name>
</gene>
<dbReference type="OrthoDB" id="8760080at2"/>
<dbReference type="EMBL" id="VLLB01000011">
    <property type="protein sequence ID" value="TWI61459.1"/>
    <property type="molecule type" value="Genomic_DNA"/>
</dbReference>
<comment type="caution">
    <text evidence="2">The sequence shown here is derived from an EMBL/GenBank/DDBJ whole genome shotgun (WGS) entry which is preliminary data.</text>
</comment>
<keyword evidence="1" id="KW-0812">Transmembrane</keyword>
<evidence type="ECO:0000256" key="1">
    <source>
        <dbReference type="SAM" id="Phobius"/>
    </source>
</evidence>
<evidence type="ECO:0000313" key="3">
    <source>
        <dbReference type="Proteomes" id="UP000318431"/>
    </source>
</evidence>
<evidence type="ECO:0000313" key="2">
    <source>
        <dbReference type="EMBL" id="TWI61459.1"/>
    </source>
</evidence>
<organism evidence="2 3">
    <name type="scientific">Pseudoduganella lurida</name>
    <dbReference type="NCBI Taxonomy" id="1036180"/>
    <lineage>
        <taxon>Bacteria</taxon>
        <taxon>Pseudomonadati</taxon>
        <taxon>Pseudomonadota</taxon>
        <taxon>Betaproteobacteria</taxon>
        <taxon>Burkholderiales</taxon>
        <taxon>Oxalobacteraceae</taxon>
        <taxon>Telluria group</taxon>
        <taxon>Pseudoduganella</taxon>
    </lineage>
</organism>
<dbReference type="Proteomes" id="UP000318431">
    <property type="component" value="Unassembled WGS sequence"/>
</dbReference>
<dbReference type="RefSeq" id="WP_145652283.1">
    <property type="nucleotide sequence ID" value="NZ_VLLB01000011.1"/>
</dbReference>
<accession>A0A562QXB4</accession>
<sequence length="135" mass="13553">MGSLPATVVGIGLGIAALLACRPVSALEVIELPAAGWTDATAPAATLPWNGTAAAGPWPAPGSILALTDAPLPAAEALLPPSGFAGPASAPPIPVPEPLSVLMLACGLLLIMPGTWIPRWYRLGDRIPLTARRAG</sequence>